<keyword evidence="2" id="KW-0902">Two-component regulatory system</keyword>
<keyword evidence="1 3" id="KW-0597">Phosphoprotein</keyword>
<dbReference type="Pfam" id="PF00072">
    <property type="entry name" value="Response_reg"/>
    <property type="match status" value="1"/>
</dbReference>
<dbReference type="PANTHER" id="PTHR44591">
    <property type="entry name" value="STRESS RESPONSE REGULATOR PROTEIN 1"/>
    <property type="match status" value="1"/>
</dbReference>
<dbReference type="SMART" id="SM00448">
    <property type="entry name" value="REC"/>
    <property type="match status" value="1"/>
</dbReference>
<reference evidence="5 6" key="1">
    <citation type="submission" date="2021-02" db="EMBL/GenBank/DDBJ databases">
        <title>De Novo genome assembly of isolated myxobacteria.</title>
        <authorList>
            <person name="Stevens D.C."/>
        </authorList>
    </citation>
    <scope>NUCLEOTIDE SEQUENCE [LARGE SCALE GENOMIC DNA]</scope>
    <source>
        <strain evidence="6">SCPEA02</strain>
    </source>
</reference>
<organism evidence="5 6">
    <name type="scientific">Pyxidicoccus parkwayensis</name>
    <dbReference type="NCBI Taxonomy" id="2813578"/>
    <lineage>
        <taxon>Bacteria</taxon>
        <taxon>Pseudomonadati</taxon>
        <taxon>Myxococcota</taxon>
        <taxon>Myxococcia</taxon>
        <taxon>Myxococcales</taxon>
        <taxon>Cystobacterineae</taxon>
        <taxon>Myxococcaceae</taxon>
        <taxon>Pyxidicoccus</taxon>
    </lineage>
</organism>
<dbReference type="InterPro" id="IPR050595">
    <property type="entry name" value="Bact_response_regulator"/>
</dbReference>
<dbReference type="InterPro" id="IPR001789">
    <property type="entry name" value="Sig_transdc_resp-reg_receiver"/>
</dbReference>
<dbReference type="PANTHER" id="PTHR44591:SF14">
    <property type="entry name" value="PROTEIN PILG"/>
    <property type="match status" value="1"/>
</dbReference>
<dbReference type="EMBL" id="CP071090">
    <property type="protein sequence ID" value="QSQ27939.1"/>
    <property type="molecule type" value="Genomic_DNA"/>
</dbReference>
<dbReference type="InterPro" id="IPR011006">
    <property type="entry name" value="CheY-like_superfamily"/>
</dbReference>
<keyword evidence="6" id="KW-1185">Reference proteome</keyword>
<dbReference type="SUPFAM" id="SSF52172">
    <property type="entry name" value="CheY-like"/>
    <property type="match status" value="1"/>
</dbReference>
<evidence type="ECO:0000256" key="2">
    <source>
        <dbReference type="ARBA" id="ARBA00023012"/>
    </source>
</evidence>
<evidence type="ECO:0000256" key="1">
    <source>
        <dbReference type="ARBA" id="ARBA00022553"/>
    </source>
</evidence>
<feature type="domain" description="Response regulatory" evidence="4">
    <location>
        <begin position="3"/>
        <end position="118"/>
    </location>
</feature>
<evidence type="ECO:0000259" key="4">
    <source>
        <dbReference type="PROSITE" id="PS50110"/>
    </source>
</evidence>
<dbReference type="Proteomes" id="UP000662747">
    <property type="component" value="Chromosome"/>
</dbReference>
<sequence>MNCVMAVDDDADILLAFKDVLEMEGYSVLLARSGREALDLLRRGARPAVILLDLMMPDISGWEFRELQLADATLASLPVVVVSGQGVSARDVASLGVSGYLKKPVDLDQLLGTVERYVRRPQAQPQHA</sequence>
<dbReference type="PROSITE" id="PS50110">
    <property type="entry name" value="RESPONSE_REGULATORY"/>
    <property type="match status" value="1"/>
</dbReference>
<dbReference type="Gene3D" id="3.40.50.2300">
    <property type="match status" value="1"/>
</dbReference>
<name>A0ABX7PBL1_9BACT</name>
<evidence type="ECO:0000313" key="5">
    <source>
        <dbReference type="EMBL" id="QSQ27939.1"/>
    </source>
</evidence>
<accession>A0ABX7PBL1</accession>
<evidence type="ECO:0000256" key="3">
    <source>
        <dbReference type="PROSITE-ProRule" id="PRU00169"/>
    </source>
</evidence>
<evidence type="ECO:0000313" key="6">
    <source>
        <dbReference type="Proteomes" id="UP000662747"/>
    </source>
</evidence>
<feature type="modified residue" description="4-aspartylphosphate" evidence="3">
    <location>
        <position position="53"/>
    </location>
</feature>
<gene>
    <name evidence="5" type="ORF">JY651_01175</name>
</gene>
<proteinExistence type="predicted"/>
<protein>
    <submittedName>
        <fullName evidence="5">Response regulator</fullName>
    </submittedName>
</protein>